<name>A0A544SQ13_9BACI</name>
<gene>
    <name evidence="16" type="primary">ribF</name>
    <name evidence="16" type="ORF">FG383_18205</name>
</gene>
<dbReference type="NCBIfam" id="NF004162">
    <property type="entry name" value="PRK05627.1-5"/>
    <property type="match status" value="1"/>
</dbReference>
<dbReference type="NCBIfam" id="TIGR00083">
    <property type="entry name" value="ribF"/>
    <property type="match status" value="1"/>
</dbReference>
<protein>
    <recommendedName>
        <fullName evidence="14">Riboflavin biosynthesis protein</fullName>
    </recommendedName>
    <domain>
        <recommendedName>
            <fullName evidence="14">Riboflavin kinase</fullName>
            <ecNumber evidence="14">2.7.1.26</ecNumber>
        </recommendedName>
        <alternativeName>
            <fullName evidence="14">Flavokinase</fullName>
        </alternativeName>
    </domain>
    <domain>
        <recommendedName>
            <fullName evidence="14">FMN adenylyltransferase</fullName>
            <ecNumber evidence="14">2.7.7.2</ecNumber>
        </recommendedName>
        <alternativeName>
            <fullName evidence="14">FAD pyrophosphorylase</fullName>
        </alternativeName>
        <alternativeName>
            <fullName evidence="14">FAD synthase</fullName>
        </alternativeName>
    </domain>
</protein>
<evidence type="ECO:0000256" key="8">
    <source>
        <dbReference type="ARBA" id="ARBA00022777"/>
    </source>
</evidence>
<dbReference type="InterPro" id="IPR004821">
    <property type="entry name" value="Cyt_trans-like"/>
</dbReference>
<dbReference type="SUPFAM" id="SSF52374">
    <property type="entry name" value="Nucleotidylyl transferase"/>
    <property type="match status" value="1"/>
</dbReference>
<evidence type="ECO:0000256" key="2">
    <source>
        <dbReference type="ARBA" id="ARBA00005201"/>
    </source>
</evidence>
<dbReference type="InterPro" id="IPR015865">
    <property type="entry name" value="Riboflavin_kinase_bac/euk"/>
</dbReference>
<comment type="pathway">
    <text evidence="1 14">Cofactor biosynthesis; FAD biosynthesis; FAD from FMN: step 1/1.</text>
</comment>
<dbReference type="SMART" id="SM00904">
    <property type="entry name" value="Flavokinase"/>
    <property type="match status" value="1"/>
</dbReference>
<dbReference type="CDD" id="cd02064">
    <property type="entry name" value="FAD_synthetase_N"/>
    <property type="match status" value="1"/>
</dbReference>
<proteinExistence type="inferred from homology"/>
<dbReference type="GO" id="GO:0008531">
    <property type="term" value="F:riboflavin kinase activity"/>
    <property type="evidence" value="ECO:0007669"/>
    <property type="project" value="UniProtKB-UniRule"/>
</dbReference>
<dbReference type="Proteomes" id="UP000318937">
    <property type="component" value="Unassembled WGS sequence"/>
</dbReference>
<dbReference type="AlphaFoldDB" id="A0A544SQ13"/>
<keyword evidence="11" id="KW-0511">Multifunctional enzyme</keyword>
<dbReference type="RefSeq" id="WP_142608828.1">
    <property type="nucleotide sequence ID" value="NZ_VDGG01000055.1"/>
</dbReference>
<dbReference type="PANTHER" id="PTHR22749:SF6">
    <property type="entry name" value="RIBOFLAVIN KINASE"/>
    <property type="match status" value="1"/>
</dbReference>
<dbReference type="PANTHER" id="PTHR22749">
    <property type="entry name" value="RIBOFLAVIN KINASE/FMN ADENYLYLTRANSFERASE"/>
    <property type="match status" value="1"/>
</dbReference>
<dbReference type="UniPathway" id="UPA00276">
    <property type="reaction ID" value="UER00406"/>
</dbReference>
<dbReference type="PIRSF" id="PIRSF004491">
    <property type="entry name" value="FAD_Synth"/>
    <property type="match status" value="1"/>
</dbReference>
<dbReference type="Gene3D" id="3.40.50.620">
    <property type="entry name" value="HUPs"/>
    <property type="match status" value="1"/>
</dbReference>
<dbReference type="EMBL" id="VDGG01000055">
    <property type="protein sequence ID" value="TQR07272.1"/>
    <property type="molecule type" value="Genomic_DNA"/>
</dbReference>
<dbReference type="InterPro" id="IPR023465">
    <property type="entry name" value="Riboflavin_kinase_dom_sf"/>
</dbReference>
<organism evidence="16 17">
    <name type="scientific">Psychrobacillus soli</name>
    <dbReference type="NCBI Taxonomy" id="1543965"/>
    <lineage>
        <taxon>Bacteria</taxon>
        <taxon>Bacillati</taxon>
        <taxon>Bacillota</taxon>
        <taxon>Bacilli</taxon>
        <taxon>Bacillales</taxon>
        <taxon>Bacillaceae</taxon>
        <taxon>Psychrobacillus</taxon>
    </lineage>
</organism>
<evidence type="ECO:0000256" key="13">
    <source>
        <dbReference type="ARBA" id="ARBA00049494"/>
    </source>
</evidence>
<dbReference type="InterPro" id="IPR014729">
    <property type="entry name" value="Rossmann-like_a/b/a_fold"/>
</dbReference>
<accession>A0A544SQ13</accession>
<keyword evidence="17" id="KW-1185">Reference proteome</keyword>
<evidence type="ECO:0000256" key="6">
    <source>
        <dbReference type="ARBA" id="ARBA00022695"/>
    </source>
</evidence>
<dbReference type="InterPro" id="IPR015864">
    <property type="entry name" value="FAD_synthase"/>
</dbReference>
<dbReference type="OrthoDB" id="9803667at2"/>
<dbReference type="FunFam" id="3.40.50.620:FF:000021">
    <property type="entry name" value="Riboflavin biosynthesis protein"/>
    <property type="match status" value="1"/>
</dbReference>
<keyword evidence="7 14" id="KW-0547">Nucleotide-binding</keyword>
<dbReference type="GO" id="GO:0009398">
    <property type="term" value="P:FMN biosynthetic process"/>
    <property type="evidence" value="ECO:0007669"/>
    <property type="project" value="UniProtKB-UniRule"/>
</dbReference>
<evidence type="ECO:0000313" key="16">
    <source>
        <dbReference type="EMBL" id="TQR07272.1"/>
    </source>
</evidence>
<dbReference type="EC" id="2.7.1.26" evidence="14"/>
<dbReference type="GO" id="GO:0006747">
    <property type="term" value="P:FAD biosynthetic process"/>
    <property type="evidence" value="ECO:0007669"/>
    <property type="project" value="UniProtKB-UniRule"/>
</dbReference>
<evidence type="ECO:0000256" key="5">
    <source>
        <dbReference type="ARBA" id="ARBA00022679"/>
    </source>
</evidence>
<evidence type="ECO:0000256" key="4">
    <source>
        <dbReference type="ARBA" id="ARBA00022643"/>
    </source>
</evidence>
<keyword evidence="8 14" id="KW-0418">Kinase</keyword>
<dbReference type="InterPro" id="IPR002606">
    <property type="entry name" value="Riboflavin_kinase_bac"/>
</dbReference>
<dbReference type="EC" id="2.7.7.2" evidence="14"/>
<dbReference type="GO" id="GO:0009231">
    <property type="term" value="P:riboflavin biosynthetic process"/>
    <property type="evidence" value="ECO:0007669"/>
    <property type="project" value="InterPro"/>
</dbReference>
<reference evidence="16 17" key="1">
    <citation type="submission" date="2019-05" db="EMBL/GenBank/DDBJ databases">
        <title>Psychrobacillus vulpis sp. nov., a new species isolated from feces of a red fox that inhabits in The Tablas de Daimiel Natural Park, Albacete, Spain.</title>
        <authorList>
            <person name="Rodriguez M."/>
            <person name="Reina J.C."/>
            <person name="Bejar V."/>
            <person name="Llamas I."/>
        </authorList>
    </citation>
    <scope>NUCLEOTIDE SEQUENCE [LARGE SCALE GENOMIC DNA]</scope>
    <source>
        <strain evidence="16 17">NHI-2</strain>
    </source>
</reference>
<dbReference type="Gene3D" id="2.40.30.30">
    <property type="entry name" value="Riboflavin kinase-like"/>
    <property type="match status" value="1"/>
</dbReference>
<feature type="domain" description="Riboflavin kinase" evidence="15">
    <location>
        <begin position="186"/>
        <end position="313"/>
    </location>
</feature>
<evidence type="ECO:0000256" key="9">
    <source>
        <dbReference type="ARBA" id="ARBA00022827"/>
    </source>
</evidence>
<evidence type="ECO:0000313" key="17">
    <source>
        <dbReference type="Proteomes" id="UP000318937"/>
    </source>
</evidence>
<dbReference type="GO" id="GO:0005524">
    <property type="term" value="F:ATP binding"/>
    <property type="evidence" value="ECO:0007669"/>
    <property type="project" value="UniProtKB-UniRule"/>
</dbReference>
<evidence type="ECO:0000256" key="12">
    <source>
        <dbReference type="ARBA" id="ARBA00047880"/>
    </source>
</evidence>
<keyword evidence="3 14" id="KW-0285">Flavoprotein</keyword>
<dbReference type="InterPro" id="IPR023468">
    <property type="entry name" value="Riboflavin_kinase"/>
</dbReference>
<keyword evidence="4 14" id="KW-0288">FMN</keyword>
<evidence type="ECO:0000259" key="15">
    <source>
        <dbReference type="SMART" id="SM00904"/>
    </source>
</evidence>
<sequence>MKVYHLSYPNHLYENENNEPYALAIGFFDGVHAGHQAVIQEALNKGKEQNMKTAVMTFDPHPSLVLGGRKEQIFYITPLEQKIEILKELQVDAVFVVRFTSDFAKLTPSQFIESFIKKANVKHVTAGFDFTFGAFGKGTMEDMEQLSEGKYTVSVVGKQELSGDKISSTRIREELKAGNMEKVKELLGRPFLLSGVVVHGDKRGRTINFPTANIQPTEGQYTPATGVYAVKIRVQEQWYNGVCNVGFKPTFNNPDEKKLSIEVHIVNFDQSIYGEEVIVHWYKRIRSEQKFNGIEALKEQITKDKLVAINYFKQA</sequence>
<comment type="catalytic activity">
    <reaction evidence="12 14">
        <text>riboflavin + ATP = FMN + ADP + H(+)</text>
        <dbReference type="Rhea" id="RHEA:14357"/>
        <dbReference type="ChEBI" id="CHEBI:15378"/>
        <dbReference type="ChEBI" id="CHEBI:30616"/>
        <dbReference type="ChEBI" id="CHEBI:57986"/>
        <dbReference type="ChEBI" id="CHEBI:58210"/>
        <dbReference type="ChEBI" id="CHEBI:456216"/>
        <dbReference type="EC" id="2.7.1.26"/>
    </reaction>
</comment>
<dbReference type="SUPFAM" id="SSF82114">
    <property type="entry name" value="Riboflavin kinase-like"/>
    <property type="match status" value="1"/>
</dbReference>
<comment type="pathway">
    <text evidence="2 14">Cofactor biosynthesis; FMN biosynthesis; FMN from riboflavin (ATP route): step 1/1.</text>
</comment>
<evidence type="ECO:0000256" key="11">
    <source>
        <dbReference type="ARBA" id="ARBA00023268"/>
    </source>
</evidence>
<evidence type="ECO:0000256" key="10">
    <source>
        <dbReference type="ARBA" id="ARBA00022840"/>
    </source>
</evidence>
<keyword evidence="5 14" id="KW-0808">Transferase</keyword>
<evidence type="ECO:0000256" key="1">
    <source>
        <dbReference type="ARBA" id="ARBA00004726"/>
    </source>
</evidence>
<dbReference type="GO" id="GO:0003919">
    <property type="term" value="F:FMN adenylyltransferase activity"/>
    <property type="evidence" value="ECO:0007669"/>
    <property type="project" value="UniProtKB-UniRule"/>
</dbReference>
<keyword evidence="6 14" id="KW-0548">Nucleotidyltransferase</keyword>
<comment type="similarity">
    <text evidence="14">Belongs to the ribF family.</text>
</comment>
<keyword evidence="9 14" id="KW-0274">FAD</keyword>
<dbReference type="NCBIfam" id="TIGR00125">
    <property type="entry name" value="cyt_tran_rel"/>
    <property type="match status" value="1"/>
</dbReference>
<evidence type="ECO:0000256" key="7">
    <source>
        <dbReference type="ARBA" id="ARBA00022741"/>
    </source>
</evidence>
<evidence type="ECO:0000256" key="3">
    <source>
        <dbReference type="ARBA" id="ARBA00022630"/>
    </source>
</evidence>
<dbReference type="UniPathway" id="UPA00277">
    <property type="reaction ID" value="UER00407"/>
</dbReference>
<comment type="caution">
    <text evidence="16">The sequence shown here is derived from an EMBL/GenBank/DDBJ whole genome shotgun (WGS) entry which is preliminary data.</text>
</comment>
<keyword evidence="10 14" id="KW-0067">ATP-binding</keyword>
<dbReference type="Pfam" id="PF06574">
    <property type="entry name" value="FAD_syn"/>
    <property type="match status" value="1"/>
</dbReference>
<evidence type="ECO:0000256" key="14">
    <source>
        <dbReference type="PIRNR" id="PIRNR004491"/>
    </source>
</evidence>
<comment type="catalytic activity">
    <reaction evidence="13 14">
        <text>FMN + ATP + H(+) = FAD + diphosphate</text>
        <dbReference type="Rhea" id="RHEA:17237"/>
        <dbReference type="ChEBI" id="CHEBI:15378"/>
        <dbReference type="ChEBI" id="CHEBI:30616"/>
        <dbReference type="ChEBI" id="CHEBI:33019"/>
        <dbReference type="ChEBI" id="CHEBI:57692"/>
        <dbReference type="ChEBI" id="CHEBI:58210"/>
        <dbReference type="EC" id="2.7.7.2"/>
    </reaction>
</comment>
<dbReference type="Pfam" id="PF01687">
    <property type="entry name" value="Flavokinase"/>
    <property type="match status" value="1"/>
</dbReference>